<organism evidence="1 2">
    <name type="scientific">Dentiscutata heterogama</name>
    <dbReference type="NCBI Taxonomy" id="1316150"/>
    <lineage>
        <taxon>Eukaryota</taxon>
        <taxon>Fungi</taxon>
        <taxon>Fungi incertae sedis</taxon>
        <taxon>Mucoromycota</taxon>
        <taxon>Glomeromycotina</taxon>
        <taxon>Glomeromycetes</taxon>
        <taxon>Diversisporales</taxon>
        <taxon>Gigasporaceae</taxon>
        <taxon>Dentiscutata</taxon>
    </lineage>
</organism>
<sequence length="47" mass="5308">MVLYQLTCKLVKRMPIVVIKKYAKATSNIQQLDANTLDPEANTLNSE</sequence>
<protein>
    <submittedName>
        <fullName evidence="1">16973_t:CDS:1</fullName>
    </submittedName>
</protein>
<proteinExistence type="predicted"/>
<comment type="caution">
    <text evidence="1">The sequence shown here is derived from an EMBL/GenBank/DDBJ whole genome shotgun (WGS) entry which is preliminary data.</text>
</comment>
<gene>
    <name evidence="1" type="ORF">DHETER_LOCUS7766</name>
</gene>
<evidence type="ECO:0000313" key="2">
    <source>
        <dbReference type="Proteomes" id="UP000789702"/>
    </source>
</evidence>
<keyword evidence="2" id="KW-1185">Reference proteome</keyword>
<dbReference type="Proteomes" id="UP000789702">
    <property type="component" value="Unassembled WGS sequence"/>
</dbReference>
<accession>A0ACA9MVB2</accession>
<reference evidence="1" key="1">
    <citation type="submission" date="2021-06" db="EMBL/GenBank/DDBJ databases">
        <authorList>
            <person name="Kallberg Y."/>
            <person name="Tangrot J."/>
            <person name="Rosling A."/>
        </authorList>
    </citation>
    <scope>NUCLEOTIDE SEQUENCE</scope>
    <source>
        <strain evidence="1">IL203A</strain>
    </source>
</reference>
<feature type="non-terminal residue" evidence="1">
    <location>
        <position position="47"/>
    </location>
</feature>
<name>A0ACA9MVB2_9GLOM</name>
<evidence type="ECO:0000313" key="1">
    <source>
        <dbReference type="EMBL" id="CAG8614409.1"/>
    </source>
</evidence>
<dbReference type="EMBL" id="CAJVPU010011400">
    <property type="protein sequence ID" value="CAG8614409.1"/>
    <property type="molecule type" value="Genomic_DNA"/>
</dbReference>